<dbReference type="Gene3D" id="3.30.420.140">
    <property type="entry name" value="YqgF/RNase H-like domain"/>
    <property type="match status" value="1"/>
</dbReference>
<comment type="function">
    <text evidence="5">Could be a nuclease involved in processing of the 5'-end of pre-16S rRNA.</text>
</comment>
<evidence type="ECO:0000256" key="2">
    <source>
        <dbReference type="ARBA" id="ARBA00022517"/>
    </source>
</evidence>
<dbReference type="Proteomes" id="UP001595791">
    <property type="component" value="Unassembled WGS sequence"/>
</dbReference>
<name>A0ABV8MT99_9NEIS</name>
<keyword evidence="8" id="KW-1185">Reference proteome</keyword>
<evidence type="ECO:0000259" key="6">
    <source>
        <dbReference type="SMART" id="SM00732"/>
    </source>
</evidence>
<evidence type="ECO:0000313" key="7">
    <source>
        <dbReference type="EMBL" id="MFC4160590.1"/>
    </source>
</evidence>
<keyword evidence="4 5" id="KW-0378">Hydrolase</keyword>
<dbReference type="PANTHER" id="PTHR33317">
    <property type="entry name" value="POLYNUCLEOTIDYL TRANSFERASE, RIBONUCLEASE H-LIKE SUPERFAMILY PROTEIN"/>
    <property type="match status" value="1"/>
</dbReference>
<protein>
    <recommendedName>
        <fullName evidence="5">Putative pre-16S rRNA nuclease</fullName>
        <ecNumber evidence="5">3.1.-.-</ecNumber>
    </recommendedName>
</protein>
<keyword evidence="3 5" id="KW-0540">Nuclease</keyword>
<comment type="subcellular location">
    <subcellularLocation>
        <location evidence="5">Cytoplasm</location>
    </subcellularLocation>
</comment>
<dbReference type="InterPro" id="IPR005227">
    <property type="entry name" value="YqgF"/>
</dbReference>
<comment type="similarity">
    <text evidence="5">Belongs to the YqgF HJR family.</text>
</comment>
<keyword evidence="2 5" id="KW-0690">Ribosome biogenesis</keyword>
<dbReference type="RefSeq" id="WP_378165585.1">
    <property type="nucleotide sequence ID" value="NZ_JBHSBU010000001.1"/>
</dbReference>
<dbReference type="EMBL" id="JBHSBU010000001">
    <property type="protein sequence ID" value="MFC4160590.1"/>
    <property type="molecule type" value="Genomic_DNA"/>
</dbReference>
<dbReference type="InterPro" id="IPR012337">
    <property type="entry name" value="RNaseH-like_sf"/>
</dbReference>
<evidence type="ECO:0000256" key="3">
    <source>
        <dbReference type="ARBA" id="ARBA00022722"/>
    </source>
</evidence>
<keyword evidence="1 5" id="KW-0963">Cytoplasm</keyword>
<organism evidence="7 8">
    <name type="scientific">Chitinimonas lacunae</name>
    <dbReference type="NCBI Taxonomy" id="1963018"/>
    <lineage>
        <taxon>Bacteria</taxon>
        <taxon>Pseudomonadati</taxon>
        <taxon>Pseudomonadota</taxon>
        <taxon>Betaproteobacteria</taxon>
        <taxon>Neisseriales</taxon>
        <taxon>Chitinibacteraceae</taxon>
        <taxon>Chitinimonas</taxon>
    </lineage>
</organism>
<dbReference type="InterPro" id="IPR006641">
    <property type="entry name" value="YqgF/RNaseH-like_dom"/>
</dbReference>
<dbReference type="SMART" id="SM00732">
    <property type="entry name" value="YqgFc"/>
    <property type="match status" value="1"/>
</dbReference>
<dbReference type="InterPro" id="IPR037027">
    <property type="entry name" value="YqgF/RNaseH-like_dom_sf"/>
</dbReference>
<dbReference type="HAMAP" id="MF_00651">
    <property type="entry name" value="Nuclease_YqgF"/>
    <property type="match status" value="1"/>
</dbReference>
<accession>A0ABV8MT99</accession>
<evidence type="ECO:0000313" key="8">
    <source>
        <dbReference type="Proteomes" id="UP001595791"/>
    </source>
</evidence>
<evidence type="ECO:0000256" key="1">
    <source>
        <dbReference type="ARBA" id="ARBA00022490"/>
    </source>
</evidence>
<dbReference type="Pfam" id="PF03652">
    <property type="entry name" value="RuvX"/>
    <property type="match status" value="1"/>
</dbReference>
<reference evidence="8" key="1">
    <citation type="journal article" date="2019" name="Int. J. Syst. Evol. Microbiol.">
        <title>The Global Catalogue of Microorganisms (GCM) 10K type strain sequencing project: providing services to taxonomists for standard genome sequencing and annotation.</title>
        <authorList>
            <consortium name="The Broad Institute Genomics Platform"/>
            <consortium name="The Broad Institute Genome Sequencing Center for Infectious Disease"/>
            <person name="Wu L."/>
            <person name="Ma J."/>
        </authorList>
    </citation>
    <scope>NUCLEOTIDE SEQUENCE [LARGE SCALE GENOMIC DNA]</scope>
    <source>
        <strain evidence="8">LMG 29894</strain>
    </source>
</reference>
<dbReference type="NCBIfam" id="TIGR00250">
    <property type="entry name" value="RNAse_H_YqgF"/>
    <property type="match status" value="1"/>
</dbReference>
<comment type="caution">
    <text evidence="7">The sequence shown here is derived from an EMBL/GenBank/DDBJ whole genome shotgun (WGS) entry which is preliminary data.</text>
</comment>
<evidence type="ECO:0000256" key="4">
    <source>
        <dbReference type="ARBA" id="ARBA00022801"/>
    </source>
</evidence>
<dbReference type="PANTHER" id="PTHR33317:SF4">
    <property type="entry name" value="POLYNUCLEOTIDYL TRANSFERASE, RIBONUCLEASE H-LIKE SUPERFAMILY PROTEIN"/>
    <property type="match status" value="1"/>
</dbReference>
<dbReference type="CDD" id="cd16964">
    <property type="entry name" value="YqgF"/>
    <property type="match status" value="1"/>
</dbReference>
<dbReference type="SUPFAM" id="SSF53098">
    <property type="entry name" value="Ribonuclease H-like"/>
    <property type="match status" value="1"/>
</dbReference>
<proteinExistence type="inferred from homology"/>
<sequence>MNDYLLGFDFGEVRIGVAGASRETGIATPLATVTGASNDLKFAAIARLIEEWRPTRLVVGLPCHLDGTEHQLTRLARKFGQRLHGRFGLPVEYVDERLSSAEAGQLLGEAGTYGSRRRAALDQVAAMRILQCWLDTAPPTR</sequence>
<evidence type="ECO:0000256" key="5">
    <source>
        <dbReference type="HAMAP-Rule" id="MF_00651"/>
    </source>
</evidence>
<gene>
    <name evidence="7" type="primary">ruvX</name>
    <name evidence="7" type="ORF">ACFOW7_14715</name>
</gene>
<feature type="domain" description="YqgF/RNase H-like" evidence="6">
    <location>
        <begin position="3"/>
        <end position="103"/>
    </location>
</feature>
<dbReference type="EC" id="3.1.-.-" evidence="5"/>